<reference evidence="4" key="1">
    <citation type="submission" date="2014-03" db="EMBL/GenBank/DDBJ databases">
        <authorList>
            <person name="Genoscope - CEA"/>
        </authorList>
    </citation>
    <scope>NUCLEOTIDE SEQUENCE [LARGE SCALE GENOMIC DNA]</scope>
    <source>
        <strain evidence="4">CF27</strain>
    </source>
</reference>
<dbReference type="GO" id="GO:0004422">
    <property type="term" value="F:hypoxanthine phosphoribosyltransferase activity"/>
    <property type="evidence" value="ECO:0007669"/>
    <property type="project" value="TreeGrafter"/>
</dbReference>
<reference evidence="4" key="2">
    <citation type="submission" date="2014-07" db="EMBL/GenBank/DDBJ databases">
        <title>Initial genome analysis of the psychrotolerant acidophile Acidithiobacillus ferrivorans CF27: insights into iron and sulfur oxidation pathways and into biofilm formation.</title>
        <authorList>
            <person name="Talla E."/>
            <person name="Hedrich S."/>
            <person name="Mangenot S."/>
            <person name="Ji B."/>
            <person name="Johnson D.B."/>
            <person name="Barbe V."/>
            <person name="Bonnefoy V."/>
        </authorList>
    </citation>
    <scope>NUCLEOTIDE SEQUENCE [LARGE SCALE GENOMIC DNA]</scope>
    <source>
        <strain evidence="4">CF27</strain>
    </source>
</reference>
<dbReference type="Gene3D" id="3.40.50.2020">
    <property type="match status" value="1"/>
</dbReference>
<dbReference type="NCBIfam" id="NF006605">
    <property type="entry name" value="PRK09162.1"/>
    <property type="match status" value="1"/>
</dbReference>
<dbReference type="GO" id="GO:0032263">
    <property type="term" value="P:GMP salvage"/>
    <property type="evidence" value="ECO:0007669"/>
    <property type="project" value="TreeGrafter"/>
</dbReference>
<accession>A0A060URN8</accession>
<dbReference type="CDD" id="cd06223">
    <property type="entry name" value="PRTases_typeI"/>
    <property type="match status" value="1"/>
</dbReference>
<keyword evidence="6" id="KW-1185">Reference proteome</keyword>
<dbReference type="GO" id="GO:0032264">
    <property type="term" value="P:IMP salvage"/>
    <property type="evidence" value="ECO:0007669"/>
    <property type="project" value="TreeGrafter"/>
</dbReference>
<protein>
    <submittedName>
        <fullName evidence="4">Phosphoribosyltransferase</fullName>
    </submittedName>
</protein>
<dbReference type="Pfam" id="PF00156">
    <property type="entry name" value="Pribosyltran"/>
    <property type="match status" value="1"/>
</dbReference>
<proteinExistence type="predicted"/>
<evidence type="ECO:0000256" key="2">
    <source>
        <dbReference type="ARBA" id="ARBA00049402"/>
    </source>
</evidence>
<keyword evidence="4" id="KW-0328">Glycosyltransferase</keyword>
<comment type="catalytic activity">
    <reaction evidence="1">
        <text>GMP + diphosphate = guanine + 5-phospho-alpha-D-ribose 1-diphosphate</text>
        <dbReference type="Rhea" id="RHEA:25424"/>
        <dbReference type="ChEBI" id="CHEBI:16235"/>
        <dbReference type="ChEBI" id="CHEBI:33019"/>
        <dbReference type="ChEBI" id="CHEBI:58017"/>
        <dbReference type="ChEBI" id="CHEBI:58115"/>
        <dbReference type="EC" id="2.4.2.8"/>
    </reaction>
    <physiologicalReaction direction="right-to-left" evidence="1">
        <dbReference type="Rhea" id="RHEA:25426"/>
    </physiologicalReaction>
</comment>
<dbReference type="AlphaFoldDB" id="A0A060URN8"/>
<evidence type="ECO:0000313" key="6">
    <source>
        <dbReference type="Proteomes" id="UP000193925"/>
    </source>
</evidence>
<dbReference type="GO" id="GO:0005829">
    <property type="term" value="C:cytosol"/>
    <property type="evidence" value="ECO:0007669"/>
    <property type="project" value="TreeGrafter"/>
</dbReference>
<dbReference type="GO" id="GO:0000287">
    <property type="term" value="F:magnesium ion binding"/>
    <property type="evidence" value="ECO:0007669"/>
    <property type="project" value="TreeGrafter"/>
</dbReference>
<dbReference type="InterPro" id="IPR000836">
    <property type="entry name" value="PRTase_dom"/>
</dbReference>
<evidence type="ECO:0000313" key="4">
    <source>
        <dbReference type="EMBL" id="CDQ11075.1"/>
    </source>
</evidence>
<reference evidence="5 6" key="3">
    <citation type="submission" date="2017-03" db="EMBL/GenBank/DDBJ databases">
        <authorList>
            <person name="Regsiter A."/>
            <person name="William W."/>
        </authorList>
    </citation>
    <scope>NUCLEOTIDE SEQUENCE [LARGE SCALE GENOMIC DNA]</scope>
    <source>
        <strain evidence="5">PRJEB5721</strain>
    </source>
</reference>
<name>A0A060URN8_9PROT</name>
<dbReference type="InterPro" id="IPR029057">
    <property type="entry name" value="PRTase-like"/>
</dbReference>
<dbReference type="GO" id="GO:0006178">
    <property type="term" value="P:guanine salvage"/>
    <property type="evidence" value="ECO:0007669"/>
    <property type="project" value="TreeGrafter"/>
</dbReference>
<dbReference type="Proteomes" id="UP000193925">
    <property type="component" value="Chromosome AFERRI"/>
</dbReference>
<evidence type="ECO:0000256" key="1">
    <source>
        <dbReference type="ARBA" id="ARBA00048811"/>
    </source>
</evidence>
<feature type="domain" description="Phosphoribosyltransferase" evidence="3">
    <location>
        <begin position="32"/>
        <end position="183"/>
    </location>
</feature>
<comment type="catalytic activity">
    <reaction evidence="2">
        <text>IMP + diphosphate = hypoxanthine + 5-phospho-alpha-D-ribose 1-diphosphate</text>
        <dbReference type="Rhea" id="RHEA:17973"/>
        <dbReference type="ChEBI" id="CHEBI:17368"/>
        <dbReference type="ChEBI" id="CHEBI:33019"/>
        <dbReference type="ChEBI" id="CHEBI:58017"/>
        <dbReference type="ChEBI" id="CHEBI:58053"/>
        <dbReference type="EC" id="2.4.2.8"/>
    </reaction>
    <physiologicalReaction direction="right-to-left" evidence="2">
        <dbReference type="Rhea" id="RHEA:17975"/>
    </physiologicalReaction>
</comment>
<dbReference type="EMBL" id="CCCS020000046">
    <property type="protein sequence ID" value="CDQ11075.1"/>
    <property type="molecule type" value="Genomic_DNA"/>
</dbReference>
<keyword evidence="4" id="KW-0808">Transferase</keyword>
<dbReference type="EMBL" id="LT841305">
    <property type="protein sequence ID" value="SMH65838.1"/>
    <property type="molecule type" value="Genomic_DNA"/>
</dbReference>
<sequence length="200" mass="21939">MLLSRPWTTTWLPLPTDIMTPTHLGPAEHLFSAEEVETAIQQMAVAINKDFEHLTPRRPVVLLCVLTGAVVVVGQLLPHLHFPLVLDCVQVSRYGAETSGGSLQWRTRPKETLAGAVVLLVDDILDEGITLQALQEYCVAEGAAAIHTAVMVRKKRPRTVEVQVDYVGLEVPDHFVFGYGLDARGLGRNAPGIFVLLEDD</sequence>
<evidence type="ECO:0000313" key="5">
    <source>
        <dbReference type="EMBL" id="SMH65838.1"/>
    </source>
</evidence>
<dbReference type="GO" id="GO:0046100">
    <property type="term" value="P:hypoxanthine metabolic process"/>
    <property type="evidence" value="ECO:0007669"/>
    <property type="project" value="TreeGrafter"/>
</dbReference>
<dbReference type="PANTHER" id="PTHR43340:SF1">
    <property type="entry name" value="HYPOXANTHINE PHOSPHORIBOSYLTRANSFERASE"/>
    <property type="match status" value="1"/>
</dbReference>
<dbReference type="PANTHER" id="PTHR43340">
    <property type="entry name" value="HYPOXANTHINE-GUANINE PHOSPHORIBOSYLTRANSFERASE"/>
    <property type="match status" value="1"/>
</dbReference>
<organism evidence="4">
    <name type="scientific">Acidithiobacillus ferrivorans</name>
    <dbReference type="NCBI Taxonomy" id="160808"/>
    <lineage>
        <taxon>Bacteria</taxon>
        <taxon>Pseudomonadati</taxon>
        <taxon>Pseudomonadota</taxon>
        <taxon>Acidithiobacillia</taxon>
        <taxon>Acidithiobacillales</taxon>
        <taxon>Acidithiobacillaceae</taxon>
        <taxon>Acidithiobacillus</taxon>
    </lineage>
</organism>
<dbReference type="InterPro" id="IPR050408">
    <property type="entry name" value="HGPRT"/>
</dbReference>
<dbReference type="SUPFAM" id="SSF53271">
    <property type="entry name" value="PRTase-like"/>
    <property type="match status" value="1"/>
</dbReference>
<gene>
    <name evidence="5" type="ORF">AFERRI_20627</name>
    <name evidence="4" type="ORF">AFERRI_500006</name>
</gene>
<evidence type="ECO:0000259" key="3">
    <source>
        <dbReference type="Pfam" id="PF00156"/>
    </source>
</evidence>